<dbReference type="PANTHER" id="PTHR35526:SF3">
    <property type="entry name" value="ANTI-SIGMA-F FACTOR RSBW"/>
    <property type="match status" value="1"/>
</dbReference>
<evidence type="ECO:0000313" key="4">
    <source>
        <dbReference type="Proteomes" id="UP000627838"/>
    </source>
</evidence>
<reference evidence="3 4" key="1">
    <citation type="submission" date="2020-10" db="EMBL/GenBank/DDBJ databases">
        <title>Sequencing the genomes of 1000 actinobacteria strains.</title>
        <authorList>
            <person name="Klenk H.-P."/>
        </authorList>
    </citation>
    <scope>NUCLEOTIDE SEQUENCE [LARGE SCALE GENOMIC DNA]</scope>
    <source>
        <strain evidence="3 4">DSM 46744</strain>
    </source>
</reference>
<dbReference type="PANTHER" id="PTHR35526">
    <property type="entry name" value="ANTI-SIGMA-F FACTOR RSBW-RELATED"/>
    <property type="match status" value="1"/>
</dbReference>
<dbReference type="InterPro" id="IPR036890">
    <property type="entry name" value="HATPase_C_sf"/>
</dbReference>
<dbReference type="Proteomes" id="UP000627838">
    <property type="component" value="Unassembled WGS sequence"/>
</dbReference>
<keyword evidence="1" id="KW-0808">Transferase</keyword>
<evidence type="ECO:0000259" key="2">
    <source>
        <dbReference type="Pfam" id="PF13581"/>
    </source>
</evidence>
<gene>
    <name evidence="3" type="ORF">H4W34_003131</name>
</gene>
<feature type="domain" description="Histidine kinase/HSP90-like ATPase" evidence="2">
    <location>
        <begin position="20"/>
        <end position="141"/>
    </location>
</feature>
<evidence type="ECO:0000313" key="3">
    <source>
        <dbReference type="EMBL" id="MBE1533298.1"/>
    </source>
</evidence>
<protein>
    <recommendedName>
        <fullName evidence="2">Histidine kinase/HSP90-like ATPase domain-containing protein</fullName>
    </recommendedName>
</protein>
<evidence type="ECO:0000256" key="1">
    <source>
        <dbReference type="ARBA" id="ARBA00022527"/>
    </source>
</evidence>
<proteinExistence type="predicted"/>
<dbReference type="InterPro" id="IPR003594">
    <property type="entry name" value="HATPase_dom"/>
</dbReference>
<dbReference type="EMBL" id="JADBDZ010000001">
    <property type="protein sequence ID" value="MBE1533298.1"/>
    <property type="molecule type" value="Genomic_DNA"/>
</dbReference>
<dbReference type="RefSeq" id="WP_192759870.1">
    <property type="nucleotide sequence ID" value="NZ_JADBDZ010000001.1"/>
</dbReference>
<comment type="caution">
    <text evidence="3">The sequence shown here is derived from an EMBL/GenBank/DDBJ whole genome shotgun (WGS) entry which is preliminary data.</text>
</comment>
<dbReference type="Pfam" id="PF13581">
    <property type="entry name" value="HATPase_c_2"/>
    <property type="match status" value="1"/>
</dbReference>
<sequence>MGVTVRKGGEGITRVWVVSPAAVGLGRDQVSRALREWGLALLVPDAVSIVGELMANAVRVSGRLDAVKVHVGVRAGDVVLGVWDGCRARPVRRTVELSLETLDLREENFDDNGGWGLSIVETLADRCWIEETPPRGKWVCAALRAVGR</sequence>
<keyword evidence="4" id="KW-1185">Reference proteome</keyword>
<organism evidence="3 4">
    <name type="scientific">Actinomadura algeriensis</name>
    <dbReference type="NCBI Taxonomy" id="1679523"/>
    <lineage>
        <taxon>Bacteria</taxon>
        <taxon>Bacillati</taxon>
        <taxon>Actinomycetota</taxon>
        <taxon>Actinomycetes</taxon>
        <taxon>Streptosporangiales</taxon>
        <taxon>Thermomonosporaceae</taxon>
        <taxon>Actinomadura</taxon>
    </lineage>
</organism>
<keyword evidence="1" id="KW-0418">Kinase</keyword>
<dbReference type="InterPro" id="IPR050267">
    <property type="entry name" value="Anti-sigma-factor_SerPK"/>
</dbReference>
<name>A0ABR9JSE1_9ACTN</name>
<dbReference type="SUPFAM" id="SSF55874">
    <property type="entry name" value="ATPase domain of HSP90 chaperone/DNA topoisomerase II/histidine kinase"/>
    <property type="match status" value="1"/>
</dbReference>
<dbReference type="Gene3D" id="3.30.565.10">
    <property type="entry name" value="Histidine kinase-like ATPase, C-terminal domain"/>
    <property type="match status" value="1"/>
</dbReference>
<accession>A0ABR9JSE1</accession>
<keyword evidence="1" id="KW-0723">Serine/threonine-protein kinase</keyword>